<name>A0A7I9V0L4_9ACTN</name>
<feature type="region of interest" description="Disordered" evidence="1">
    <location>
        <begin position="100"/>
        <end position="215"/>
    </location>
</feature>
<protein>
    <recommendedName>
        <fullName evidence="4">Clp protease</fullName>
    </recommendedName>
</protein>
<feature type="compositionally biased region" description="Basic and acidic residues" evidence="1">
    <location>
        <begin position="106"/>
        <end position="122"/>
    </location>
</feature>
<dbReference type="RefSeq" id="WP_228460875.1">
    <property type="nucleotide sequence ID" value="NZ_BJOU01000005.1"/>
</dbReference>
<evidence type="ECO:0000313" key="2">
    <source>
        <dbReference type="EMBL" id="GED98639.1"/>
    </source>
</evidence>
<keyword evidence="3" id="KW-1185">Reference proteome</keyword>
<reference evidence="3" key="1">
    <citation type="submission" date="2019-06" db="EMBL/GenBank/DDBJ databases">
        <title>Gordonia isolated from sludge of a wastewater treatment plant.</title>
        <authorList>
            <person name="Tamura T."/>
            <person name="Aoyama K."/>
            <person name="Kang Y."/>
            <person name="Saito S."/>
            <person name="Akiyama N."/>
            <person name="Yazawa K."/>
            <person name="Gonoi T."/>
            <person name="Mikami Y."/>
        </authorList>
    </citation>
    <scope>NUCLEOTIDE SEQUENCE [LARGE SCALE GENOMIC DNA]</scope>
    <source>
        <strain evidence="3">NBRC 107697</strain>
    </source>
</reference>
<proteinExistence type="predicted"/>
<dbReference type="SUPFAM" id="SSF81923">
    <property type="entry name" value="Double Clp-N motif"/>
    <property type="match status" value="1"/>
</dbReference>
<comment type="caution">
    <text evidence="2">The sequence shown here is derived from an EMBL/GenBank/DDBJ whole genome shotgun (WGS) entry which is preliminary data.</text>
</comment>
<feature type="compositionally biased region" description="Low complexity" evidence="1">
    <location>
        <begin position="180"/>
        <end position="201"/>
    </location>
</feature>
<feature type="compositionally biased region" description="Basic residues" evidence="1">
    <location>
        <begin position="127"/>
        <end position="138"/>
    </location>
</feature>
<evidence type="ECO:0008006" key="4">
    <source>
        <dbReference type="Google" id="ProtNLM"/>
    </source>
</evidence>
<dbReference type="Proteomes" id="UP000444980">
    <property type="component" value="Unassembled WGS sequence"/>
</dbReference>
<gene>
    <name evidence="2" type="ORF">nbrc107697_26780</name>
</gene>
<organism evidence="2 3">
    <name type="scientific">Gordonia crocea</name>
    <dbReference type="NCBI Taxonomy" id="589162"/>
    <lineage>
        <taxon>Bacteria</taxon>
        <taxon>Bacillati</taxon>
        <taxon>Actinomycetota</taxon>
        <taxon>Actinomycetes</taxon>
        <taxon>Mycobacteriales</taxon>
        <taxon>Gordoniaceae</taxon>
        <taxon>Gordonia</taxon>
    </lineage>
</organism>
<evidence type="ECO:0000256" key="1">
    <source>
        <dbReference type="SAM" id="MobiDB-lite"/>
    </source>
</evidence>
<feature type="region of interest" description="Disordered" evidence="1">
    <location>
        <begin position="55"/>
        <end position="74"/>
    </location>
</feature>
<dbReference type="AlphaFoldDB" id="A0A7I9V0L4"/>
<evidence type="ECO:0000313" key="3">
    <source>
        <dbReference type="Proteomes" id="UP000444980"/>
    </source>
</evidence>
<dbReference type="InterPro" id="IPR036628">
    <property type="entry name" value="Clp_N_dom_sf"/>
</dbReference>
<accession>A0A7I9V0L4</accession>
<dbReference type="Gene3D" id="1.10.1780.10">
    <property type="entry name" value="Clp, N-terminal domain"/>
    <property type="match status" value="2"/>
</dbReference>
<dbReference type="EMBL" id="BJOU01000005">
    <property type="protein sequence ID" value="GED98639.1"/>
    <property type="molecule type" value="Genomic_DNA"/>
</dbReference>
<feature type="compositionally biased region" description="Basic residues" evidence="1">
    <location>
        <begin position="204"/>
        <end position="214"/>
    </location>
</feature>
<sequence>MTFPFAIAEAQDLGQPSLGPEHLILGVLCNARDPLVGIFADHGITLDAARDAVRTATGEQDGDEPSSDEDRYSRDRDALKMLGIDLDQVREAVRRNFGDDLTAGWGRRDERRGRGRGRDGECGPRGPHGHRGGPHGRRGPRDAQGFGGRGPRDAQGFGGRGPRRGTPPWADGPWGGEPGPWGEDGPWSGEDGPWGEGPWEYGRGRRGPRGRRPRFAPVTKRTLAHAAQIAADQDSRFLSTGHLVLAALDADTPEVAAILALAPDVEALRVAVVDQLGADAARQP</sequence>